<dbReference type="PROSITE" id="PS51900">
    <property type="entry name" value="CB"/>
    <property type="match status" value="1"/>
</dbReference>
<evidence type="ECO:0000256" key="2">
    <source>
        <dbReference type="ARBA" id="ARBA00006657"/>
    </source>
</evidence>
<organism evidence="13 14">
    <name type="scientific">Candidimonas humi</name>
    <dbReference type="NCBI Taxonomy" id="683355"/>
    <lineage>
        <taxon>Bacteria</taxon>
        <taxon>Pseudomonadati</taxon>
        <taxon>Pseudomonadota</taxon>
        <taxon>Betaproteobacteria</taxon>
        <taxon>Burkholderiales</taxon>
        <taxon>Alcaligenaceae</taxon>
        <taxon>Candidimonas</taxon>
    </lineage>
</organism>
<feature type="active site" evidence="8">
    <location>
        <position position="278"/>
    </location>
</feature>
<keyword evidence="8 10" id="KW-0238">DNA-binding</keyword>
<evidence type="ECO:0000313" key="14">
    <source>
        <dbReference type="Proteomes" id="UP001595848"/>
    </source>
</evidence>
<dbReference type="InterPro" id="IPR004107">
    <property type="entry name" value="Integrase_SAM-like_N"/>
</dbReference>
<feature type="active site" evidence="8">
    <location>
        <position position="165"/>
    </location>
</feature>
<dbReference type="InterPro" id="IPR011931">
    <property type="entry name" value="Recomb_XerC"/>
</dbReference>
<keyword evidence="14" id="KW-1185">Reference proteome</keyword>
<evidence type="ECO:0000256" key="4">
    <source>
        <dbReference type="ARBA" id="ARBA00022618"/>
    </source>
</evidence>
<comment type="subunit">
    <text evidence="8">Forms a cyclic heterotetrameric complex composed of two molecules of XerC and two molecules of XerD.</text>
</comment>
<dbReference type="Pfam" id="PF02899">
    <property type="entry name" value="Phage_int_SAM_1"/>
    <property type="match status" value="1"/>
</dbReference>
<name>A0ABV8P1P7_9BURK</name>
<evidence type="ECO:0000313" key="13">
    <source>
        <dbReference type="EMBL" id="MFC4201984.1"/>
    </source>
</evidence>
<keyword evidence="7 8" id="KW-0131">Cell cycle</keyword>
<dbReference type="InterPro" id="IPR002104">
    <property type="entry name" value="Integrase_catalytic"/>
</dbReference>
<dbReference type="HAMAP" id="MF_01808">
    <property type="entry name" value="Recomb_XerC_XerD"/>
    <property type="match status" value="1"/>
</dbReference>
<dbReference type="PANTHER" id="PTHR30349:SF81">
    <property type="entry name" value="TYROSINE RECOMBINASE XERC"/>
    <property type="match status" value="1"/>
</dbReference>
<evidence type="ECO:0000256" key="5">
    <source>
        <dbReference type="ARBA" id="ARBA00022829"/>
    </source>
</evidence>
<evidence type="ECO:0000256" key="3">
    <source>
        <dbReference type="ARBA" id="ARBA00022490"/>
    </source>
</evidence>
<evidence type="ECO:0000256" key="1">
    <source>
        <dbReference type="ARBA" id="ARBA00004496"/>
    </source>
</evidence>
<reference evidence="14" key="1">
    <citation type="journal article" date="2019" name="Int. J. Syst. Evol. Microbiol.">
        <title>The Global Catalogue of Microorganisms (GCM) 10K type strain sequencing project: providing services to taxonomists for standard genome sequencing and annotation.</title>
        <authorList>
            <consortium name="The Broad Institute Genomics Platform"/>
            <consortium name="The Broad Institute Genome Sequencing Center for Infectious Disease"/>
            <person name="Wu L."/>
            <person name="Ma J."/>
        </authorList>
    </citation>
    <scope>NUCLEOTIDE SEQUENCE [LARGE SCALE GENOMIC DNA]</scope>
    <source>
        <strain evidence="14">LMG 24813</strain>
    </source>
</reference>
<dbReference type="PROSITE" id="PS51898">
    <property type="entry name" value="TYR_RECOMBINASE"/>
    <property type="match status" value="1"/>
</dbReference>
<proteinExistence type="inferred from homology"/>
<feature type="active site" description="O-(3'-phospho-DNA)-tyrosine intermediate" evidence="8">
    <location>
        <position position="310"/>
    </location>
</feature>
<dbReference type="CDD" id="cd00798">
    <property type="entry name" value="INT_XerDC_C"/>
    <property type="match status" value="1"/>
</dbReference>
<feature type="active site" evidence="8">
    <location>
        <position position="200"/>
    </location>
</feature>
<evidence type="ECO:0000256" key="8">
    <source>
        <dbReference type="HAMAP-Rule" id="MF_01808"/>
    </source>
</evidence>
<feature type="domain" description="Tyr recombinase" evidence="11">
    <location>
        <begin position="122"/>
        <end position="323"/>
    </location>
</feature>
<comment type="caution">
    <text evidence="13">The sequence shown here is derived from an EMBL/GenBank/DDBJ whole genome shotgun (WGS) entry which is preliminary data.</text>
</comment>
<dbReference type="RefSeq" id="WP_217964759.1">
    <property type="nucleotide sequence ID" value="NZ_JAHTBN010000004.1"/>
</dbReference>
<keyword evidence="6 8" id="KW-0229">DNA integration</keyword>
<feature type="active site" evidence="8">
    <location>
        <position position="301"/>
    </location>
</feature>
<evidence type="ECO:0000259" key="12">
    <source>
        <dbReference type="PROSITE" id="PS51900"/>
    </source>
</evidence>
<keyword evidence="4 8" id="KW-0132">Cell division</keyword>
<gene>
    <name evidence="8 13" type="primary">xerC</name>
    <name evidence="13" type="ORF">ACFOY1_13575</name>
</gene>
<keyword evidence="3 8" id="KW-0963">Cytoplasm</keyword>
<feature type="active site" evidence="8">
    <location>
        <position position="275"/>
    </location>
</feature>
<evidence type="ECO:0000256" key="6">
    <source>
        <dbReference type="ARBA" id="ARBA00022908"/>
    </source>
</evidence>
<comment type="function">
    <text evidence="8">Site-specific tyrosine recombinase, which acts by catalyzing the cutting and rejoining of the recombining DNA molecules. The XerC-XerD complex is essential to convert dimers of the bacterial chromosome into monomers to permit their segregation at cell division. It also contributes to the segregational stability of plasmids.</text>
</comment>
<accession>A0ABV8P1P7</accession>
<dbReference type="PANTHER" id="PTHR30349">
    <property type="entry name" value="PHAGE INTEGRASE-RELATED"/>
    <property type="match status" value="1"/>
</dbReference>
<protein>
    <recommendedName>
        <fullName evidence="8 9">Tyrosine recombinase XerC</fullName>
    </recommendedName>
</protein>
<evidence type="ECO:0000256" key="9">
    <source>
        <dbReference type="NCBIfam" id="TIGR02224"/>
    </source>
</evidence>
<feature type="domain" description="Core-binding (CB)" evidence="12">
    <location>
        <begin position="18"/>
        <end position="101"/>
    </location>
</feature>
<comment type="subcellular location">
    <subcellularLocation>
        <location evidence="1 8">Cytoplasm</location>
    </subcellularLocation>
</comment>
<dbReference type="InterPro" id="IPR044068">
    <property type="entry name" value="CB"/>
</dbReference>
<dbReference type="NCBIfam" id="TIGR02224">
    <property type="entry name" value="recomb_XerC"/>
    <property type="match status" value="1"/>
</dbReference>
<sequence>MPPSRPPATRKPVRGDAAALPAPMEQWLLHLQANRRYSAHTVAGYRRDLRLLLDCQPATPLERMAESHIRASVARLHAQGLKPRSLARALAAWRGFYQWWAPQTGMGGNPAAGVRAPKIPRSLPKALSVEQAQVLLDHPGLPAADTPAQCRDQAMFEILYSSGLRLAELVGLDWRYTREGGYESQGWLQLDEQEAIVKGKGGKTRSVPLGGKAVAAVRAWLEVRAQMAQAEGASVADAAALFVGARGRRIAPRVVQLQLDKLALRAGLPVHVHPHILRHSFASHMLQSAQDLRAVQDMLGHANISTTQIYTRLDYQHLAKVYDQAHPRATRKR</sequence>
<dbReference type="Pfam" id="PF00589">
    <property type="entry name" value="Phage_integrase"/>
    <property type="match status" value="1"/>
</dbReference>
<dbReference type="Proteomes" id="UP001595848">
    <property type="component" value="Unassembled WGS sequence"/>
</dbReference>
<dbReference type="InterPro" id="IPR023009">
    <property type="entry name" value="Tyrosine_recombinase_XerC/XerD"/>
</dbReference>
<evidence type="ECO:0000256" key="10">
    <source>
        <dbReference type="PROSITE-ProRule" id="PRU01248"/>
    </source>
</evidence>
<keyword evidence="5 8" id="KW-0159">Chromosome partition</keyword>
<comment type="similarity">
    <text evidence="2 8">Belongs to the 'phage' integrase family. XerC subfamily.</text>
</comment>
<dbReference type="InterPro" id="IPR050090">
    <property type="entry name" value="Tyrosine_recombinase_XerCD"/>
</dbReference>
<dbReference type="EMBL" id="JBHSBV010000004">
    <property type="protein sequence ID" value="MFC4201984.1"/>
    <property type="molecule type" value="Genomic_DNA"/>
</dbReference>
<evidence type="ECO:0000256" key="7">
    <source>
        <dbReference type="ARBA" id="ARBA00023306"/>
    </source>
</evidence>
<evidence type="ECO:0000259" key="11">
    <source>
        <dbReference type="PROSITE" id="PS51898"/>
    </source>
</evidence>
<keyword evidence="8" id="KW-0233">DNA recombination</keyword>